<organism evidence="1 2">
    <name type="scientific">Bipolaris victoriae (strain FI3)</name>
    <name type="common">Victoria blight of oats agent</name>
    <name type="synonym">Cochliobolus victoriae</name>
    <dbReference type="NCBI Taxonomy" id="930091"/>
    <lineage>
        <taxon>Eukaryota</taxon>
        <taxon>Fungi</taxon>
        <taxon>Dikarya</taxon>
        <taxon>Ascomycota</taxon>
        <taxon>Pezizomycotina</taxon>
        <taxon>Dothideomycetes</taxon>
        <taxon>Pleosporomycetidae</taxon>
        <taxon>Pleosporales</taxon>
        <taxon>Pleosporineae</taxon>
        <taxon>Pleosporaceae</taxon>
        <taxon>Bipolaris</taxon>
    </lineage>
</organism>
<protein>
    <recommendedName>
        <fullName evidence="3">Ketopantoate reductase N-terminal domain-containing protein</fullName>
    </recommendedName>
</protein>
<dbReference type="RefSeq" id="XP_014555498.1">
    <property type="nucleotide sequence ID" value="XM_014700012.1"/>
</dbReference>
<dbReference type="GeneID" id="26256474"/>
<evidence type="ECO:0008006" key="3">
    <source>
        <dbReference type="Google" id="ProtNLM"/>
    </source>
</evidence>
<dbReference type="HOGENOM" id="CLU_076397_0_0_1"/>
<reference evidence="1 2" key="1">
    <citation type="journal article" date="2013" name="PLoS Genet.">
        <title>Comparative genome structure, secondary metabolite, and effector coding capacity across Cochliobolus pathogens.</title>
        <authorList>
            <person name="Condon B.J."/>
            <person name="Leng Y."/>
            <person name="Wu D."/>
            <person name="Bushley K.E."/>
            <person name="Ohm R.A."/>
            <person name="Otillar R."/>
            <person name="Martin J."/>
            <person name="Schackwitz W."/>
            <person name="Grimwood J."/>
            <person name="MohdZainudin N."/>
            <person name="Xue C."/>
            <person name="Wang R."/>
            <person name="Manning V.A."/>
            <person name="Dhillon B."/>
            <person name="Tu Z.J."/>
            <person name="Steffenson B.J."/>
            <person name="Salamov A."/>
            <person name="Sun H."/>
            <person name="Lowry S."/>
            <person name="LaButti K."/>
            <person name="Han J."/>
            <person name="Copeland A."/>
            <person name="Lindquist E."/>
            <person name="Barry K."/>
            <person name="Schmutz J."/>
            <person name="Baker S.E."/>
            <person name="Ciuffetti L.M."/>
            <person name="Grigoriev I.V."/>
            <person name="Zhong S."/>
            <person name="Turgeon B.G."/>
        </authorList>
    </citation>
    <scope>NUCLEOTIDE SEQUENCE [LARGE SCALE GENOMIC DNA]</scope>
    <source>
        <strain evidence="1 2">FI3</strain>
    </source>
</reference>
<dbReference type="Proteomes" id="UP000054337">
    <property type="component" value="Unassembled WGS sequence"/>
</dbReference>
<dbReference type="OrthoDB" id="3753531at2759"/>
<sequence>MEAKRLAVILLNRPIFWRLVRPKILIVGCGAVGLSQRYYLSASAEITYLVRPGRSEAFVAPKRLYDYKSDKLHVLEDNRVIETTSEVAGEGFYCVFDTLDGHTAQSEGGTATIKSVGDLTRDNPRTFVFYDAAGVDIEQHYASTMSISRSRLIYGMELVVQANVLYSAYHPNIRLVIINTKVQITELLEAVYHQNGRVKIQRLPGILSELPSLILVQFMVWNTEDWVLYPRSREAHESWALIIRAQQEVLSLPRWDWLGTILGGTPLPYHEFNAFHRGSKVVEQDIELLEGLVAEGERAKMRMPALNEICRRARKKLES</sequence>
<accession>W7ECM8</accession>
<evidence type="ECO:0000313" key="1">
    <source>
        <dbReference type="EMBL" id="EUN25911.1"/>
    </source>
</evidence>
<dbReference type="EMBL" id="KI968745">
    <property type="protein sequence ID" value="EUN25911.1"/>
    <property type="molecule type" value="Genomic_DNA"/>
</dbReference>
<dbReference type="AlphaFoldDB" id="W7ECM8"/>
<proteinExistence type="predicted"/>
<name>W7ECM8_BIPV3</name>
<keyword evidence="2" id="KW-1185">Reference proteome</keyword>
<evidence type="ECO:0000313" key="2">
    <source>
        <dbReference type="Proteomes" id="UP000054337"/>
    </source>
</evidence>
<gene>
    <name evidence="1" type="ORF">COCVIDRAFT_38695</name>
</gene>